<reference evidence="2" key="1">
    <citation type="submission" date="2017-04" db="EMBL/GenBank/DDBJ databases">
        <authorList>
            <person name="Varghese N."/>
            <person name="Submissions S."/>
        </authorList>
    </citation>
    <scope>NUCLEOTIDE SEQUENCE [LARGE SCALE GENOMIC DNA]</scope>
    <source>
        <strain evidence="2">DSM 16537</strain>
    </source>
</reference>
<evidence type="ECO:0008006" key="3">
    <source>
        <dbReference type="Google" id="ProtNLM"/>
    </source>
</evidence>
<name>A0A1W2H5T9_9BACT</name>
<protein>
    <recommendedName>
        <fullName evidence="3">Cache domain-containing protein</fullName>
    </recommendedName>
</protein>
<organism evidence="1 2">
    <name type="scientific">Aquiflexum balticum DSM 16537</name>
    <dbReference type="NCBI Taxonomy" id="758820"/>
    <lineage>
        <taxon>Bacteria</taxon>
        <taxon>Pseudomonadati</taxon>
        <taxon>Bacteroidota</taxon>
        <taxon>Cytophagia</taxon>
        <taxon>Cytophagales</taxon>
        <taxon>Cyclobacteriaceae</taxon>
        <taxon>Aquiflexum</taxon>
    </lineage>
</organism>
<evidence type="ECO:0000313" key="1">
    <source>
        <dbReference type="EMBL" id="SMD44283.1"/>
    </source>
</evidence>
<dbReference type="Gene3D" id="3.30.450.20">
    <property type="entry name" value="PAS domain"/>
    <property type="match status" value="1"/>
</dbReference>
<dbReference type="AlphaFoldDB" id="A0A1W2H5T9"/>
<dbReference type="EMBL" id="LT838813">
    <property type="protein sequence ID" value="SMD44283.1"/>
    <property type="molecule type" value="Genomic_DNA"/>
</dbReference>
<evidence type="ECO:0000313" key="2">
    <source>
        <dbReference type="Proteomes" id="UP000192333"/>
    </source>
</evidence>
<keyword evidence="2" id="KW-1185">Reference proteome</keyword>
<sequence>MKFTSLLASSLLFLLAVFVACGPSNSNHYLNNRIELEAIALMMDHDLEVLEDEITKLGEFTTGLFDNKEEVLSKADKNKYVIKGVGANAGILVDTSLSSLYIPEIDQDKQAVDELIYLTNPLDSLFKSIVEKHKVVSQVYFNSSTQLNRLFPPYDVYNMLEPDLDLTTFNFYYEADEKNNPSRGLVWVDEIYIDPVGRGWMISLLNPVYHYDNLKMVLAFDITVNDIFESYIEKSNKELIVVDATGTVVAGKSKAIEVLSLPPLKNYTYKQTITSDSFRMEDFNLFKSKNIEVRKTASNIILAGERESVLNSEGEKIIVISEKLERLNWYILELVL</sequence>
<accession>A0A1W2H5T9</accession>
<dbReference type="STRING" id="758820.SAMN00777080_2903"/>
<dbReference type="Proteomes" id="UP000192333">
    <property type="component" value="Chromosome I"/>
</dbReference>
<proteinExistence type="predicted"/>
<dbReference type="PROSITE" id="PS51257">
    <property type="entry name" value="PROKAR_LIPOPROTEIN"/>
    <property type="match status" value="1"/>
</dbReference>
<gene>
    <name evidence="1" type="ORF">SAMN00777080_2903</name>
</gene>
<dbReference type="RefSeq" id="WP_231955233.1">
    <property type="nucleotide sequence ID" value="NZ_LT838813.1"/>
</dbReference>